<dbReference type="Gene3D" id="2.60.40.10">
    <property type="entry name" value="Immunoglobulins"/>
    <property type="match status" value="2"/>
</dbReference>
<feature type="domain" description="Ig-like" evidence="12">
    <location>
        <begin position="169"/>
        <end position="240"/>
    </location>
</feature>
<evidence type="ECO:0000313" key="17">
    <source>
        <dbReference type="RefSeq" id="XP_031746487.1"/>
    </source>
</evidence>
<dbReference type="Proteomes" id="UP000008143">
    <property type="component" value="Chromosome 1"/>
</dbReference>
<sequence length="323" mass="37053">MLVMKEEKMERKIFCLLCILLMILDGHSVLALFVVTAPRSSYTAQYGDTVQLICSFPPEENVYISKKLKVSWEHIDSFQGKSQDVLMLTDGKLVLEKQSDTFRGRTTLLMEELNNGRAVLEITNVKLTDSGKYRCVLQLDGSDYKTISLKVKASYKIIDIYRSENEDLLTCQSLGFPIAEVSWQNNGDNVSLPSNFSQFLRPDGVYNITSTIRISRDVTQNYTCVFWNKELNEKTQASFHLEPYQGLTKDQFPMNTGKILTIISVILAVMVTMMVIYIKRKHCFRCFRKKGKRNYSTGSVCETMCPRRNAKHEQDSLPDNPRK</sequence>
<dbReference type="GO" id="GO:0031295">
    <property type="term" value="P:T cell costimulation"/>
    <property type="evidence" value="ECO:0000318"/>
    <property type="project" value="GO_Central"/>
</dbReference>
<dbReference type="AlphaFoldDB" id="A0A803K6E1"/>
<accession>A0A803K6E1</accession>
<dbReference type="GeneTree" id="ENSGT00940000161373"/>
<keyword evidence="4" id="KW-0732">Signal</keyword>
<keyword evidence="7" id="KW-1015">Disulfide bond</keyword>
<evidence type="ECO:0000256" key="9">
    <source>
        <dbReference type="ARBA" id="ARBA00023180"/>
    </source>
</evidence>
<dbReference type="PANTHER" id="PTHR25466">
    <property type="entry name" value="T-LYMPHOCYTE ACTIVATION ANTIGEN"/>
    <property type="match status" value="1"/>
</dbReference>
<evidence type="ECO:0000256" key="3">
    <source>
        <dbReference type="ARBA" id="ARBA00022692"/>
    </source>
</evidence>
<dbReference type="Xenbase" id="XB-GENE-951747">
    <property type="gene designation" value="pdcd1lg2"/>
</dbReference>
<feature type="transmembrane region" description="Helical" evidence="11">
    <location>
        <begin position="259"/>
        <end position="278"/>
    </location>
</feature>
<keyword evidence="8" id="KW-0675">Receptor</keyword>
<dbReference type="Pfam" id="PF22705">
    <property type="entry name" value="C2-set_3"/>
    <property type="match status" value="1"/>
</dbReference>
<dbReference type="InterPro" id="IPR036179">
    <property type="entry name" value="Ig-like_dom_sf"/>
</dbReference>
<dbReference type="RefSeq" id="XP_031746487.1">
    <property type="nucleotide sequence ID" value="XM_031890627.1"/>
</dbReference>
<keyword evidence="3 11" id="KW-0812">Transmembrane</keyword>
<keyword evidence="5 11" id="KW-1133">Transmembrane helix</keyword>
<evidence type="ECO:0000259" key="12">
    <source>
        <dbReference type="PROSITE" id="PS50835"/>
    </source>
</evidence>
<dbReference type="InterPro" id="IPR007110">
    <property type="entry name" value="Ig-like_dom"/>
</dbReference>
<dbReference type="GO" id="GO:0009897">
    <property type="term" value="C:external side of plasma membrane"/>
    <property type="evidence" value="ECO:0000318"/>
    <property type="project" value="GO_Central"/>
</dbReference>
<dbReference type="GO" id="GO:0006955">
    <property type="term" value="P:immune response"/>
    <property type="evidence" value="ECO:0000318"/>
    <property type="project" value="GO_Central"/>
</dbReference>
<evidence type="ECO:0000256" key="1">
    <source>
        <dbReference type="ARBA" id="ARBA00004251"/>
    </source>
</evidence>
<feature type="domain" description="Ig-like" evidence="12">
    <location>
        <begin position="31"/>
        <end position="148"/>
    </location>
</feature>
<gene>
    <name evidence="13 15 16 17 18" type="primary">pdcd1lg2</name>
</gene>
<dbReference type="OrthoDB" id="8680608at2759"/>
<keyword evidence="6 11" id="KW-0472">Membrane</keyword>
<dbReference type="GO" id="GO:0042130">
    <property type="term" value="P:negative regulation of T cell proliferation"/>
    <property type="evidence" value="ECO:0000318"/>
    <property type="project" value="GO_Central"/>
</dbReference>
<dbReference type="AGR" id="Xenbase:XB-GENE-951747"/>
<dbReference type="RefSeq" id="XP_031746472.1">
    <property type="nucleotide sequence ID" value="XM_031890612.1"/>
</dbReference>
<evidence type="ECO:0000256" key="7">
    <source>
        <dbReference type="ARBA" id="ARBA00023157"/>
    </source>
</evidence>
<dbReference type="InterPro" id="IPR051713">
    <property type="entry name" value="T-cell_Activation_Regulation"/>
</dbReference>
<dbReference type="CTD" id="80380"/>
<evidence type="ECO:0000313" key="13">
    <source>
        <dbReference type="Ensembl" id="ENSXETP00000115934"/>
    </source>
</evidence>
<dbReference type="InterPro" id="IPR003599">
    <property type="entry name" value="Ig_sub"/>
</dbReference>
<keyword evidence="2" id="KW-1003">Cell membrane</keyword>
<evidence type="ECO:0000256" key="6">
    <source>
        <dbReference type="ARBA" id="ARBA00023136"/>
    </source>
</evidence>
<reference evidence="13" key="2">
    <citation type="submission" date="2021-03" db="UniProtKB">
        <authorList>
            <consortium name="Ensembl"/>
        </authorList>
    </citation>
    <scope>IDENTIFICATION</scope>
</reference>
<dbReference type="FunFam" id="2.60.40.10:FF:000142">
    <property type="entry name" value="V-set domain-containing T-cell activation inhibitor 1"/>
    <property type="match status" value="1"/>
</dbReference>
<keyword evidence="10" id="KW-0393">Immunoglobulin domain</keyword>
<proteinExistence type="predicted"/>
<evidence type="ECO:0000256" key="2">
    <source>
        <dbReference type="ARBA" id="ARBA00022475"/>
    </source>
</evidence>
<dbReference type="GO" id="GO:0007166">
    <property type="term" value="P:cell surface receptor signaling pathway"/>
    <property type="evidence" value="ECO:0000318"/>
    <property type="project" value="GO_Central"/>
</dbReference>
<reference evidence="15 16" key="3">
    <citation type="submission" date="2025-04" db="UniProtKB">
        <authorList>
            <consortium name="RefSeq"/>
        </authorList>
    </citation>
    <scope>IDENTIFICATION</scope>
    <source>
        <strain evidence="15 16">Nigerian</strain>
        <tissue evidence="15 16">Liver and blood</tissue>
    </source>
</reference>
<name>A0A803K6E1_XENTR</name>
<keyword evidence="9" id="KW-0325">Glycoprotein</keyword>
<evidence type="ECO:0000256" key="10">
    <source>
        <dbReference type="ARBA" id="ARBA00023319"/>
    </source>
</evidence>
<evidence type="ECO:0000256" key="8">
    <source>
        <dbReference type="ARBA" id="ARBA00023170"/>
    </source>
</evidence>
<dbReference type="GO" id="GO:0042102">
    <property type="term" value="P:positive regulation of T cell proliferation"/>
    <property type="evidence" value="ECO:0000318"/>
    <property type="project" value="GO_Central"/>
</dbReference>
<dbReference type="OMA" id="ELYIVEH"/>
<evidence type="ECO:0000313" key="16">
    <source>
        <dbReference type="RefSeq" id="XP_031746478.1"/>
    </source>
</evidence>
<dbReference type="Bgee" id="ENSXETG00000040791">
    <property type="expression patterns" value="Expressed in liver and 2 other cell types or tissues"/>
</dbReference>
<reference evidence="13" key="1">
    <citation type="journal article" date="2010" name="Science">
        <title>The genome of the Western clawed frog Xenopus tropicalis.</title>
        <authorList>
            <person name="Hellsten U."/>
            <person name="Harland R.M."/>
            <person name="Gilchrist M.J."/>
            <person name="Hendrix D."/>
            <person name="Jurka J."/>
            <person name="Kapitonov V."/>
            <person name="Ovcharenko I."/>
            <person name="Putnam N.H."/>
            <person name="Shu S."/>
            <person name="Taher L."/>
            <person name="Blitz I.L."/>
            <person name="Blumberg B."/>
            <person name="Dichmann D.S."/>
            <person name="Dubchak I."/>
            <person name="Amaya E."/>
            <person name="Detter J.C."/>
            <person name="Fletcher R."/>
            <person name="Gerhard D.S."/>
            <person name="Goodstein D."/>
            <person name="Graves T."/>
            <person name="Grigoriev I.V."/>
            <person name="Grimwood J."/>
            <person name="Kawashima T."/>
            <person name="Lindquist E."/>
            <person name="Lucas S.M."/>
            <person name="Mead P.E."/>
            <person name="Mitros T."/>
            <person name="Ogino H."/>
            <person name="Ohta Y."/>
            <person name="Poliakov A.V."/>
            <person name="Pollet N."/>
            <person name="Robert J."/>
            <person name="Salamov A."/>
            <person name="Sater A.K."/>
            <person name="Schmutz J."/>
            <person name="Terry A."/>
            <person name="Vize P.D."/>
            <person name="Warren W.C."/>
            <person name="Wells D."/>
            <person name="Wills A."/>
            <person name="Wilson R.K."/>
            <person name="Zimmerman L.B."/>
            <person name="Zorn A.M."/>
            <person name="Grainger R."/>
            <person name="Grammer T."/>
            <person name="Khokha M.K."/>
            <person name="Richardson P.M."/>
            <person name="Rokhsar D.S."/>
        </authorList>
    </citation>
    <scope>NUCLEOTIDE SEQUENCE [LARGE SCALE GENOMIC DNA]</scope>
    <source>
        <strain evidence="13">Nigerian</strain>
    </source>
</reference>
<dbReference type="SUPFAM" id="SSF48726">
    <property type="entry name" value="Immunoglobulin"/>
    <property type="match status" value="2"/>
</dbReference>
<organism evidence="13">
    <name type="scientific">Xenopus tropicalis</name>
    <name type="common">Western clawed frog</name>
    <name type="synonym">Silurana tropicalis</name>
    <dbReference type="NCBI Taxonomy" id="8364"/>
    <lineage>
        <taxon>Eukaryota</taxon>
        <taxon>Metazoa</taxon>
        <taxon>Chordata</taxon>
        <taxon>Craniata</taxon>
        <taxon>Vertebrata</taxon>
        <taxon>Euteleostomi</taxon>
        <taxon>Amphibia</taxon>
        <taxon>Batrachia</taxon>
        <taxon>Anura</taxon>
        <taxon>Pipoidea</taxon>
        <taxon>Pipidae</taxon>
        <taxon>Xenopodinae</taxon>
        <taxon>Xenopus</taxon>
        <taxon>Silurana</taxon>
    </lineage>
</organism>
<dbReference type="GeneID" id="101731253"/>
<protein>
    <submittedName>
        <fullName evidence="13 15">Programmed cell death 1 ligand 2</fullName>
    </submittedName>
</protein>
<dbReference type="Ensembl" id="ENSXETT00000113954">
    <property type="protein sequence ID" value="ENSXETP00000115934"/>
    <property type="gene ID" value="ENSXETG00000040791"/>
</dbReference>
<dbReference type="KEGG" id="xtr:101731253"/>
<keyword evidence="14" id="KW-1185">Reference proteome</keyword>
<evidence type="ECO:0000256" key="11">
    <source>
        <dbReference type="SAM" id="Phobius"/>
    </source>
</evidence>
<dbReference type="SMART" id="SM00409">
    <property type="entry name" value="IG"/>
    <property type="match status" value="1"/>
</dbReference>
<comment type="subcellular location">
    <subcellularLocation>
        <location evidence="1">Cell membrane</location>
        <topology evidence="1">Single-pass type I membrane protein</topology>
    </subcellularLocation>
</comment>
<dbReference type="PANTHER" id="PTHR25466:SF1">
    <property type="entry name" value="PROGRAMMED CELL DEATH 1 LIGAND 2"/>
    <property type="match status" value="1"/>
</dbReference>
<dbReference type="InterPro" id="IPR013106">
    <property type="entry name" value="Ig_V-set"/>
</dbReference>
<dbReference type="InterPro" id="IPR013783">
    <property type="entry name" value="Ig-like_fold"/>
</dbReference>
<evidence type="ECO:0000313" key="14">
    <source>
        <dbReference type="Proteomes" id="UP000008143"/>
    </source>
</evidence>
<dbReference type="Pfam" id="PF07686">
    <property type="entry name" value="V-set"/>
    <property type="match status" value="1"/>
</dbReference>
<evidence type="ECO:0000256" key="5">
    <source>
        <dbReference type="ARBA" id="ARBA00022989"/>
    </source>
</evidence>
<dbReference type="InterPro" id="IPR053896">
    <property type="entry name" value="BTN3A2-like_Ig-C"/>
</dbReference>
<dbReference type="PROSITE" id="PS50835">
    <property type="entry name" value="IG_LIKE"/>
    <property type="match status" value="2"/>
</dbReference>
<dbReference type="RefSeq" id="XP_031746478.1">
    <property type="nucleotide sequence ID" value="XM_031890618.1"/>
</dbReference>
<evidence type="ECO:0000313" key="15">
    <source>
        <dbReference type="RefSeq" id="XP_031746472.1"/>
    </source>
</evidence>
<dbReference type="GO" id="GO:0071222">
    <property type="term" value="P:cellular response to lipopolysaccharide"/>
    <property type="evidence" value="ECO:0000318"/>
    <property type="project" value="GO_Central"/>
</dbReference>
<evidence type="ECO:0000256" key="4">
    <source>
        <dbReference type="ARBA" id="ARBA00022729"/>
    </source>
</evidence>
<evidence type="ECO:0000313" key="18">
    <source>
        <dbReference type="Xenbase" id="XB-GENE-951747"/>
    </source>
</evidence>